<dbReference type="CDD" id="cd00143">
    <property type="entry name" value="PP2Cc"/>
    <property type="match status" value="1"/>
</dbReference>
<name>A0A9D7XTT1_9MICO</name>
<dbReference type="SMART" id="SM00331">
    <property type="entry name" value="PP2C_SIG"/>
    <property type="match status" value="1"/>
</dbReference>
<reference evidence="2" key="1">
    <citation type="submission" date="2020-10" db="EMBL/GenBank/DDBJ databases">
        <title>Connecting structure to function with the recovery of over 1000 high-quality activated sludge metagenome-assembled genomes encoding full-length rRNA genes using long-read sequencing.</title>
        <authorList>
            <person name="Singleton C.M."/>
            <person name="Petriglieri F."/>
            <person name="Kristensen J.M."/>
            <person name="Kirkegaard R.H."/>
            <person name="Michaelsen T.Y."/>
            <person name="Andersen M.H."/>
            <person name="Karst S.M."/>
            <person name="Dueholm M.S."/>
            <person name="Nielsen P.H."/>
            <person name="Albertsen M."/>
        </authorList>
    </citation>
    <scope>NUCLEOTIDE SEQUENCE</scope>
    <source>
        <strain evidence="2">Ribe_18-Q3-R11-54_MAXAC.001</strain>
    </source>
</reference>
<evidence type="ECO:0000313" key="3">
    <source>
        <dbReference type="Proteomes" id="UP000886632"/>
    </source>
</evidence>
<dbReference type="PROSITE" id="PS51746">
    <property type="entry name" value="PPM_2"/>
    <property type="match status" value="1"/>
</dbReference>
<sequence>MSENEAAQLDFVVEWGAATDRGVRRDLNEDRYLASPPVFLVADGMGGHELGDVAAEAVIDAFGTCRPGAWLTSNAVHEAVALAVAAINGIGSTGAASPGSTLAGAGMTIQDGLPCWLVFNVGDSRTYRLARGILEQVSVDHSQVQEMVDAGVIGLEEARTHSRRSVITRALGGGLVHQPPVDQWLLPAAVGDRLLICSDGLTGELTDALLAATLASVPGAQAAATELVRAAVAAGGRDNVTAVVVDAVAVSASASATAQAEDTLSDELWIGPDDDTVPEATDHVFVENGETVG</sequence>
<evidence type="ECO:0000313" key="2">
    <source>
        <dbReference type="EMBL" id="MBL0003163.1"/>
    </source>
</evidence>
<organism evidence="2 3">
    <name type="scientific">Candidatus Phosphoribacter hodrii</name>
    <dbReference type="NCBI Taxonomy" id="2953743"/>
    <lineage>
        <taxon>Bacteria</taxon>
        <taxon>Bacillati</taxon>
        <taxon>Actinomycetota</taxon>
        <taxon>Actinomycetes</taxon>
        <taxon>Micrococcales</taxon>
        <taxon>Dermatophilaceae</taxon>
        <taxon>Candidatus Phosphoribacter</taxon>
    </lineage>
</organism>
<dbReference type="PANTHER" id="PTHR47992">
    <property type="entry name" value="PROTEIN PHOSPHATASE"/>
    <property type="match status" value="1"/>
</dbReference>
<dbReference type="AlphaFoldDB" id="A0A9D7XTT1"/>
<dbReference type="EMBL" id="JADKGK010000009">
    <property type="protein sequence ID" value="MBL0003163.1"/>
    <property type="molecule type" value="Genomic_DNA"/>
</dbReference>
<dbReference type="SUPFAM" id="SSF81606">
    <property type="entry name" value="PP2C-like"/>
    <property type="match status" value="1"/>
</dbReference>
<protein>
    <submittedName>
        <fullName evidence="2">Serine/threonine-protein phosphatase</fullName>
    </submittedName>
</protein>
<dbReference type="InterPro" id="IPR015655">
    <property type="entry name" value="PP2C"/>
</dbReference>
<dbReference type="SMART" id="SM00332">
    <property type="entry name" value="PP2Cc"/>
    <property type="match status" value="1"/>
</dbReference>
<dbReference type="InterPro" id="IPR036457">
    <property type="entry name" value="PPM-type-like_dom_sf"/>
</dbReference>
<comment type="caution">
    <text evidence="2">The sequence shown here is derived from an EMBL/GenBank/DDBJ whole genome shotgun (WGS) entry which is preliminary data.</text>
</comment>
<dbReference type="Proteomes" id="UP000886632">
    <property type="component" value="Unassembled WGS sequence"/>
</dbReference>
<feature type="domain" description="PPM-type phosphatase" evidence="1">
    <location>
        <begin position="14"/>
        <end position="247"/>
    </location>
</feature>
<dbReference type="GO" id="GO:0004722">
    <property type="term" value="F:protein serine/threonine phosphatase activity"/>
    <property type="evidence" value="ECO:0007669"/>
    <property type="project" value="InterPro"/>
</dbReference>
<evidence type="ECO:0000259" key="1">
    <source>
        <dbReference type="PROSITE" id="PS51746"/>
    </source>
</evidence>
<dbReference type="Gene3D" id="3.60.40.10">
    <property type="entry name" value="PPM-type phosphatase domain"/>
    <property type="match status" value="1"/>
</dbReference>
<dbReference type="InterPro" id="IPR001932">
    <property type="entry name" value="PPM-type_phosphatase-like_dom"/>
</dbReference>
<proteinExistence type="predicted"/>
<gene>
    <name evidence="2" type="ORF">IPP00_03960</name>
</gene>
<accession>A0A9D7XTT1</accession>